<evidence type="ECO:0000256" key="2">
    <source>
        <dbReference type="ARBA" id="ARBA00006109"/>
    </source>
</evidence>
<evidence type="ECO:0000256" key="3">
    <source>
        <dbReference type="ARBA" id="ARBA00022692"/>
    </source>
</evidence>
<evidence type="ECO:0000256" key="4">
    <source>
        <dbReference type="ARBA" id="ARBA00022989"/>
    </source>
</evidence>
<keyword evidence="4" id="KW-1133">Transmembrane helix</keyword>
<evidence type="ECO:0000313" key="6">
    <source>
        <dbReference type="EMBL" id="QPG99091.1"/>
    </source>
</evidence>
<reference evidence="6 7" key="1">
    <citation type="journal article" date="2018" name="PLoS Genet.">
        <title>Repeat elements organise 3D genome structure and mediate transcription in the filamentous fungus Epichloe festucae.</title>
        <authorList>
            <person name="Winter D.J."/>
            <person name="Ganley A.R.D."/>
            <person name="Young C.A."/>
            <person name="Liachko I."/>
            <person name="Schardl C.L."/>
            <person name="Dupont P.Y."/>
            <person name="Berry D."/>
            <person name="Ram A."/>
            <person name="Scott B."/>
            <person name="Cox M.P."/>
        </authorList>
    </citation>
    <scope>NUCLEOTIDE SEQUENCE [LARGE SCALE GENOMIC DNA]</scope>
    <source>
        <strain evidence="6 7">Fl1</strain>
    </source>
</reference>
<dbReference type="AlphaFoldDB" id="A0A7S9KRE9"/>
<protein>
    <recommendedName>
        <fullName evidence="8">Magnesium transporter</fullName>
    </recommendedName>
</protein>
<gene>
    <name evidence="6" type="ORF">C2857_000834</name>
</gene>
<dbReference type="GO" id="GO:0034975">
    <property type="term" value="P:protein folding in endoplasmic reticulum"/>
    <property type="evidence" value="ECO:0007669"/>
    <property type="project" value="TreeGrafter"/>
</dbReference>
<dbReference type="PANTHER" id="PTHR28144:SF1">
    <property type="entry name" value="ER MEMBRANE PROTEIN COMPLEX SUBUNIT 5"/>
    <property type="match status" value="1"/>
</dbReference>
<dbReference type="Proteomes" id="UP000594364">
    <property type="component" value="Chromosome 3"/>
</dbReference>
<keyword evidence="7" id="KW-1185">Reference proteome</keyword>
<dbReference type="PANTHER" id="PTHR28144">
    <property type="entry name" value="ER MEMBRANE PROTEIN COMPLEX SUBUNIT 5"/>
    <property type="match status" value="1"/>
</dbReference>
<name>A0A7S9KRE9_EPIFF</name>
<keyword evidence="3" id="KW-0812">Transmembrane</keyword>
<dbReference type="OrthoDB" id="44756at2759"/>
<dbReference type="GO" id="GO:0072546">
    <property type="term" value="C:EMC complex"/>
    <property type="evidence" value="ECO:0007669"/>
    <property type="project" value="TreeGrafter"/>
</dbReference>
<dbReference type="InterPro" id="IPR053279">
    <property type="entry name" value="EMC_subunit"/>
</dbReference>
<organism evidence="6 7">
    <name type="scientific">Epichloe festucae (strain Fl1)</name>
    <dbReference type="NCBI Taxonomy" id="877507"/>
    <lineage>
        <taxon>Eukaryota</taxon>
        <taxon>Fungi</taxon>
        <taxon>Dikarya</taxon>
        <taxon>Ascomycota</taxon>
        <taxon>Pezizomycotina</taxon>
        <taxon>Sordariomycetes</taxon>
        <taxon>Hypocreomycetidae</taxon>
        <taxon>Hypocreales</taxon>
        <taxon>Clavicipitaceae</taxon>
        <taxon>Epichloe</taxon>
    </lineage>
</organism>
<dbReference type="EMBL" id="CP031387">
    <property type="protein sequence ID" value="QPG99091.1"/>
    <property type="molecule type" value="Genomic_DNA"/>
</dbReference>
<dbReference type="Pfam" id="PF10270">
    <property type="entry name" value="MMgT"/>
    <property type="match status" value="1"/>
</dbReference>
<accession>A0A7S9KRE9</accession>
<evidence type="ECO:0008006" key="8">
    <source>
        <dbReference type="Google" id="ProtNLM"/>
    </source>
</evidence>
<comment type="similarity">
    <text evidence="2">Belongs to the membrane magnesium transporter (TC 1.A.67) family.</text>
</comment>
<keyword evidence="5" id="KW-0472">Membrane</keyword>
<evidence type="ECO:0000256" key="1">
    <source>
        <dbReference type="ARBA" id="ARBA00004127"/>
    </source>
</evidence>
<proteinExistence type="inferred from homology"/>
<evidence type="ECO:0000313" key="7">
    <source>
        <dbReference type="Proteomes" id="UP000594364"/>
    </source>
</evidence>
<dbReference type="InterPro" id="IPR018937">
    <property type="entry name" value="MMgT"/>
</dbReference>
<sequence>MTWASSIVTFAGFVLLIHSGYSAHEHSAITSALKAHALGTHPIARALPIDIRLETILATLLICLGFVFGSEKLHPIRWQVWAGKIEREGRAGYIDGSGQVDRDFRGSPFSLLETRPGFVDIRRQRHEFAVWARDKNVE</sequence>
<evidence type="ECO:0000256" key="5">
    <source>
        <dbReference type="ARBA" id="ARBA00023136"/>
    </source>
</evidence>
<comment type="subcellular location">
    <subcellularLocation>
        <location evidence="1">Endomembrane system</location>
        <topology evidence="1">Multi-pass membrane protein</topology>
    </subcellularLocation>
</comment>